<accession>A0A6N8L368</accession>
<gene>
    <name evidence="3" type="ORF">GQF63_17065</name>
</gene>
<keyword evidence="4" id="KW-1185">Reference proteome</keyword>
<feature type="domain" description="Rad50/SbcC-type AAA" evidence="2">
    <location>
        <begin position="18"/>
        <end position="254"/>
    </location>
</feature>
<dbReference type="InterPro" id="IPR027417">
    <property type="entry name" value="P-loop_NTPase"/>
</dbReference>
<dbReference type="RefSeq" id="WP_160370454.1">
    <property type="nucleotide sequence ID" value="NZ_WSQA01000015.1"/>
</dbReference>
<protein>
    <recommendedName>
        <fullName evidence="2">Rad50/SbcC-type AAA domain-containing protein</fullName>
    </recommendedName>
</protein>
<name>A0A6N8L368_9SPHI</name>
<feature type="coiled-coil region" evidence="1">
    <location>
        <begin position="495"/>
        <end position="532"/>
    </location>
</feature>
<sequence length="710" mass="82400">MFKINKLRTEILTDKSENIADLYGFNFSFDKGLNIIAGPNSRGKTTINTCIYYALGMEELLGAHNEKALDKALKEEFTIKSNEEEEGVTYRVISSKIILEIENGNKEIVCLERYIKTNTDEIKTSNIIVHSSSFDHINDENNQNRKEVFFVNSRGNNEDANGFYNWLSEFINIQLPQVSNNSRTSNYSPLYLQTIFSALFIEQTKGWSDFFATMPFFGITKAKEKIIEFILGLNELELSTQKDILNKEKNSLTEEWRRKIKSFSYLERQTNSIITNIPSELTTDKAEIDKINILFSTSEDEKISFNQFLLQKKEMVNELENRPISTIKENREVAVLEFNKQKEEYFKLKDYVEKFENKLRIEKQQFSSLNSQLSVVESEIKDHINLQKVFSENIINERGANQCPTCSQEVTTNLISTKNIKIPQLTLEENTNFLRSQKKIIESSIGSLTETVNEKEALLLYFKNSLRQKEILIKSLSKDLIADDRAFSESEVVKKLQLEREIESLQLLKESIEELKMELEALANKYHNNNIRIGNLGESEKEDENKLVDFENQYKDFLFRFGYESNEKYQISINRKEPFKYLPIYINKREGIFLPQSIRINSSASDFVRNIWAYTLSLLNKGVNHPGIIIFDEPGQHRTNLSSLKELFKVSSGIKEKQTIIFTSIDKPLHNEKDEKIDLDVLIEDLESSEYKLIRLDNTLKVIGKITLSK</sequence>
<comment type="caution">
    <text evidence="3">The sequence shown here is derived from an EMBL/GenBank/DDBJ whole genome shotgun (WGS) entry which is preliminary data.</text>
</comment>
<evidence type="ECO:0000313" key="4">
    <source>
        <dbReference type="Proteomes" id="UP000435036"/>
    </source>
</evidence>
<proteinExistence type="predicted"/>
<dbReference type="Pfam" id="PF13476">
    <property type="entry name" value="AAA_23"/>
    <property type="match status" value="1"/>
</dbReference>
<keyword evidence="1" id="KW-0175">Coiled coil</keyword>
<evidence type="ECO:0000259" key="2">
    <source>
        <dbReference type="Pfam" id="PF13476"/>
    </source>
</evidence>
<reference evidence="3 4" key="1">
    <citation type="submission" date="2019-12" db="EMBL/GenBank/DDBJ databases">
        <authorList>
            <person name="Dong K."/>
        </authorList>
    </citation>
    <scope>NUCLEOTIDE SEQUENCE [LARGE SCALE GENOMIC DNA]</scope>
    <source>
        <strain evidence="3 4">JCM 31225</strain>
    </source>
</reference>
<dbReference type="AlphaFoldDB" id="A0A6N8L368"/>
<dbReference type="OrthoDB" id="853948at2"/>
<evidence type="ECO:0000256" key="1">
    <source>
        <dbReference type="SAM" id="Coils"/>
    </source>
</evidence>
<organism evidence="3 4">
    <name type="scientific">Sphingobacterium humi</name>
    <dbReference type="NCBI Taxonomy" id="1796905"/>
    <lineage>
        <taxon>Bacteria</taxon>
        <taxon>Pseudomonadati</taxon>
        <taxon>Bacteroidota</taxon>
        <taxon>Sphingobacteriia</taxon>
        <taxon>Sphingobacteriales</taxon>
        <taxon>Sphingobacteriaceae</taxon>
        <taxon>Sphingobacterium</taxon>
    </lineage>
</organism>
<dbReference type="InterPro" id="IPR038729">
    <property type="entry name" value="Rad50/SbcC_AAA"/>
</dbReference>
<dbReference type="Gene3D" id="3.40.50.300">
    <property type="entry name" value="P-loop containing nucleotide triphosphate hydrolases"/>
    <property type="match status" value="1"/>
</dbReference>
<dbReference type="Proteomes" id="UP000435036">
    <property type="component" value="Unassembled WGS sequence"/>
</dbReference>
<dbReference type="SUPFAM" id="SSF52540">
    <property type="entry name" value="P-loop containing nucleoside triphosphate hydrolases"/>
    <property type="match status" value="2"/>
</dbReference>
<dbReference type="EMBL" id="WSQA01000015">
    <property type="protein sequence ID" value="MVZ63737.1"/>
    <property type="molecule type" value="Genomic_DNA"/>
</dbReference>
<evidence type="ECO:0000313" key="3">
    <source>
        <dbReference type="EMBL" id="MVZ63737.1"/>
    </source>
</evidence>